<keyword evidence="1" id="KW-0805">Transcription regulation</keyword>
<dbReference type="EMBL" id="JACJPY010000074">
    <property type="protein sequence ID" value="MBD2151971.1"/>
    <property type="molecule type" value="Genomic_DNA"/>
</dbReference>
<name>A0A926Z7D8_9CYAN</name>
<evidence type="ECO:0000256" key="3">
    <source>
        <dbReference type="ARBA" id="ARBA00023163"/>
    </source>
</evidence>
<dbReference type="CDD" id="cd04770">
    <property type="entry name" value="HTH_HMRTR"/>
    <property type="match status" value="1"/>
</dbReference>
<protein>
    <submittedName>
        <fullName evidence="5">Heavy metal-responsive transcriptional regulator</fullName>
    </submittedName>
</protein>
<dbReference type="InterPro" id="IPR009061">
    <property type="entry name" value="DNA-bd_dom_put_sf"/>
</dbReference>
<comment type="caution">
    <text evidence="5">The sequence shown here is derived from an EMBL/GenBank/DDBJ whole genome shotgun (WGS) entry which is preliminary data.</text>
</comment>
<dbReference type="AlphaFoldDB" id="A0A926Z7D8"/>
<dbReference type="RefSeq" id="WP_190352386.1">
    <property type="nucleotide sequence ID" value="NZ_JACJPY010000074.1"/>
</dbReference>
<dbReference type="Gene3D" id="1.10.1660.10">
    <property type="match status" value="1"/>
</dbReference>
<dbReference type="PANTHER" id="PTHR30204:SF94">
    <property type="entry name" value="HEAVY METAL-DEPENDENT TRANSCRIPTIONAL REGULATOR HI_0293-RELATED"/>
    <property type="match status" value="1"/>
</dbReference>
<evidence type="ECO:0000313" key="6">
    <source>
        <dbReference type="Proteomes" id="UP000631421"/>
    </source>
</evidence>
<dbReference type="PANTHER" id="PTHR30204">
    <property type="entry name" value="REDOX-CYCLING DRUG-SENSING TRANSCRIPTIONAL ACTIVATOR SOXR"/>
    <property type="match status" value="1"/>
</dbReference>
<sequence>MLQVREVSKRMGLNPQTLYFYERIGLVPSPNRNESGYRIYGEQDLERLAFITRAKSLGLTLDEIADILALKERSSESCCVVVRDRLQAKIEQLEATIQQLQDLRRELLPLVEQCDRGIATSQEQCGKCWMDSK</sequence>
<dbReference type="Pfam" id="PF13411">
    <property type="entry name" value="MerR_1"/>
    <property type="match status" value="1"/>
</dbReference>
<keyword evidence="2" id="KW-0238">DNA-binding</keyword>
<feature type="domain" description="HTH merR-type" evidence="4">
    <location>
        <begin position="1"/>
        <end position="70"/>
    </location>
</feature>
<evidence type="ECO:0000259" key="4">
    <source>
        <dbReference type="PROSITE" id="PS50937"/>
    </source>
</evidence>
<gene>
    <name evidence="5" type="ORF">H6F44_17850</name>
</gene>
<evidence type="ECO:0000256" key="1">
    <source>
        <dbReference type="ARBA" id="ARBA00023015"/>
    </source>
</evidence>
<dbReference type="SMART" id="SM00422">
    <property type="entry name" value="HTH_MERR"/>
    <property type="match status" value="1"/>
</dbReference>
<dbReference type="PRINTS" id="PR00040">
    <property type="entry name" value="HTHMERR"/>
</dbReference>
<dbReference type="InterPro" id="IPR047057">
    <property type="entry name" value="MerR_fam"/>
</dbReference>
<dbReference type="GO" id="GO:0003700">
    <property type="term" value="F:DNA-binding transcription factor activity"/>
    <property type="evidence" value="ECO:0007669"/>
    <property type="project" value="InterPro"/>
</dbReference>
<keyword evidence="3" id="KW-0804">Transcription</keyword>
<keyword evidence="6" id="KW-1185">Reference proteome</keyword>
<evidence type="ECO:0000256" key="2">
    <source>
        <dbReference type="ARBA" id="ARBA00023125"/>
    </source>
</evidence>
<dbReference type="SUPFAM" id="SSF46955">
    <property type="entry name" value="Putative DNA-binding domain"/>
    <property type="match status" value="1"/>
</dbReference>
<proteinExistence type="predicted"/>
<organism evidence="5 6">
    <name type="scientific">Pseudanabaena cinerea FACHB-1277</name>
    <dbReference type="NCBI Taxonomy" id="2949581"/>
    <lineage>
        <taxon>Bacteria</taxon>
        <taxon>Bacillati</taxon>
        <taxon>Cyanobacteriota</taxon>
        <taxon>Cyanophyceae</taxon>
        <taxon>Pseudanabaenales</taxon>
        <taxon>Pseudanabaenaceae</taxon>
        <taxon>Pseudanabaena</taxon>
        <taxon>Pseudanabaena cinerea</taxon>
    </lineage>
</organism>
<accession>A0A926Z7D8</accession>
<dbReference type="PROSITE" id="PS50937">
    <property type="entry name" value="HTH_MERR_2"/>
    <property type="match status" value="1"/>
</dbReference>
<reference evidence="5" key="1">
    <citation type="journal article" date="2015" name="ISME J.">
        <title>Draft Genome Sequence of Streptomyces incarnatus NRRL8089, which Produces the Nucleoside Antibiotic Sinefungin.</title>
        <authorList>
            <person name="Oshima K."/>
            <person name="Hattori M."/>
            <person name="Shimizu H."/>
            <person name="Fukuda K."/>
            <person name="Nemoto M."/>
            <person name="Inagaki K."/>
            <person name="Tamura T."/>
        </authorList>
    </citation>
    <scope>NUCLEOTIDE SEQUENCE</scope>
    <source>
        <strain evidence="5">FACHB-1277</strain>
    </source>
</reference>
<reference evidence="5" key="2">
    <citation type="submission" date="2020-08" db="EMBL/GenBank/DDBJ databases">
        <authorList>
            <person name="Chen M."/>
            <person name="Teng W."/>
            <person name="Zhao L."/>
            <person name="Hu C."/>
            <person name="Zhou Y."/>
            <person name="Han B."/>
            <person name="Song L."/>
            <person name="Shu W."/>
        </authorList>
    </citation>
    <scope>NUCLEOTIDE SEQUENCE</scope>
    <source>
        <strain evidence="5">FACHB-1277</strain>
    </source>
</reference>
<dbReference type="InterPro" id="IPR000551">
    <property type="entry name" value="MerR-type_HTH_dom"/>
</dbReference>
<dbReference type="GO" id="GO:0003677">
    <property type="term" value="F:DNA binding"/>
    <property type="evidence" value="ECO:0007669"/>
    <property type="project" value="UniProtKB-KW"/>
</dbReference>
<dbReference type="Proteomes" id="UP000631421">
    <property type="component" value="Unassembled WGS sequence"/>
</dbReference>
<evidence type="ECO:0000313" key="5">
    <source>
        <dbReference type="EMBL" id="MBD2151971.1"/>
    </source>
</evidence>